<protein>
    <submittedName>
        <fullName evidence="1">Uncharacterized protein</fullName>
    </submittedName>
</protein>
<dbReference type="Proteomes" id="UP000179003">
    <property type="component" value="Unassembled WGS sequence"/>
</dbReference>
<name>A0A1F5EJR6_9BACT</name>
<evidence type="ECO:0000313" key="2">
    <source>
        <dbReference type="Proteomes" id="UP000179003"/>
    </source>
</evidence>
<proteinExistence type="predicted"/>
<organism evidence="1 2">
    <name type="scientific">Candidatus Campbellbacteria bacterium RIFOXYC2_FULL_35_25</name>
    <dbReference type="NCBI Taxonomy" id="1797582"/>
    <lineage>
        <taxon>Bacteria</taxon>
        <taxon>Candidatus Campbelliibacteriota</taxon>
    </lineage>
</organism>
<reference evidence="1 2" key="1">
    <citation type="journal article" date="2016" name="Nat. Commun.">
        <title>Thousands of microbial genomes shed light on interconnected biogeochemical processes in an aquifer system.</title>
        <authorList>
            <person name="Anantharaman K."/>
            <person name="Brown C.T."/>
            <person name="Hug L.A."/>
            <person name="Sharon I."/>
            <person name="Castelle C.J."/>
            <person name="Probst A.J."/>
            <person name="Thomas B.C."/>
            <person name="Singh A."/>
            <person name="Wilkins M.J."/>
            <person name="Karaoz U."/>
            <person name="Brodie E.L."/>
            <person name="Williams K.H."/>
            <person name="Hubbard S.S."/>
            <person name="Banfield J.F."/>
        </authorList>
    </citation>
    <scope>NUCLEOTIDE SEQUENCE [LARGE SCALE GENOMIC DNA]</scope>
</reference>
<evidence type="ECO:0000313" key="1">
    <source>
        <dbReference type="EMBL" id="OGD67446.1"/>
    </source>
</evidence>
<comment type="caution">
    <text evidence="1">The sequence shown here is derived from an EMBL/GenBank/DDBJ whole genome shotgun (WGS) entry which is preliminary data.</text>
</comment>
<dbReference type="AlphaFoldDB" id="A0A1F5EJR6"/>
<dbReference type="EMBL" id="MFAE01000005">
    <property type="protein sequence ID" value="OGD67446.1"/>
    <property type="molecule type" value="Genomic_DNA"/>
</dbReference>
<gene>
    <name evidence="1" type="ORF">A2442_02985</name>
</gene>
<accession>A0A1F5EJR6</accession>
<sequence length="81" mass="9541">MDTEKKWSDFVSQCKNAVPGSGEKLERIRKNKEAGFNEHSLGELLEMRVHPSFILVQLFSWKSSLEKNNYWRDLSERLGRK</sequence>